<protein>
    <submittedName>
        <fullName evidence="1">Dicarboxylate transport</fullName>
    </submittedName>
</protein>
<dbReference type="EMBL" id="FOYV01000002">
    <property type="protein sequence ID" value="SFR54959.1"/>
    <property type="molecule type" value="Genomic_DNA"/>
</dbReference>
<reference evidence="2" key="1">
    <citation type="submission" date="2016-10" db="EMBL/GenBank/DDBJ databases">
        <authorList>
            <person name="Varghese N."/>
            <person name="Submissions S."/>
        </authorList>
    </citation>
    <scope>NUCLEOTIDE SEQUENCE [LARGE SCALE GENOMIC DNA]</scope>
    <source>
        <strain evidence="2">CGMCC 1.6294</strain>
    </source>
</reference>
<dbReference type="AlphaFoldDB" id="A0A1I6HKC0"/>
<organism evidence="1 2">
    <name type="scientific">Marinobacter gudaonensis</name>
    <dbReference type="NCBI Taxonomy" id="375760"/>
    <lineage>
        <taxon>Bacteria</taxon>
        <taxon>Pseudomonadati</taxon>
        <taxon>Pseudomonadota</taxon>
        <taxon>Gammaproteobacteria</taxon>
        <taxon>Pseudomonadales</taxon>
        <taxon>Marinobacteraceae</taxon>
        <taxon>Marinobacter</taxon>
    </lineage>
</organism>
<gene>
    <name evidence="1" type="ORF">SAMN04488073_2696</name>
</gene>
<dbReference type="STRING" id="375760.SAMN04488073_2696"/>
<dbReference type="RefSeq" id="WP_228143649.1">
    <property type="nucleotide sequence ID" value="NZ_FOYV01000002.1"/>
</dbReference>
<name>A0A1I6HKC0_9GAMM</name>
<proteinExistence type="predicted"/>
<dbReference type="InterPro" id="IPR021730">
    <property type="entry name" value="YdbH"/>
</dbReference>
<dbReference type="Pfam" id="PF11739">
    <property type="entry name" value="YdbH-like"/>
    <property type="match status" value="1"/>
</dbReference>
<evidence type="ECO:0000313" key="2">
    <source>
        <dbReference type="Proteomes" id="UP000199290"/>
    </source>
</evidence>
<sequence length="507" mass="53902">MPRKGCARARSFARGLLWAAGLTAVAAPLAVRGWSLAIEQSSVGVVLPDIRSGGWEITGNRADIRPTVTADGDSASFDFAPTSQIQTDRLAFAQGGQSLALSNLLTDLSQTKVQLDYGATGPWSERIAIHGELRMDAERIDHPRLVPQAWHFEGSVGGRLAALRIDGTLTSAAGLAADLEVQLDPDGAVTVTAEAVLDGPEDIRALAATFTDWPALLTVESGAVHLSVDAWVSPQDGLEINGRAELEKVTGVVNRTAVSGLSGEVRGALRQGQLTAGLRDMTIASINPGIPISEVRFSGDYTASTSSPLEGTLDIQQARAAFLDGRLRIPPGTYALANGSWQIPVELQEVSLGRLMEVYPAEGLSGNGRLQGRIPLEITSSGEVRVREGRVSAVDPGGRLQLPADKLQAMLGGNQAMNLVVQALQNFHYSVLNSTIDYDEQGKLTLGLRLEGRNPELRGGQPVVLNVNLEEDIPALLTSLQLSGRVNEAVTRRVREMLQESGKETAP</sequence>
<accession>A0A1I6HKC0</accession>
<evidence type="ECO:0000313" key="1">
    <source>
        <dbReference type="EMBL" id="SFR54959.1"/>
    </source>
</evidence>
<dbReference type="Proteomes" id="UP000199290">
    <property type="component" value="Unassembled WGS sequence"/>
</dbReference>
<keyword evidence="2" id="KW-1185">Reference proteome</keyword>